<evidence type="ECO:0000256" key="9">
    <source>
        <dbReference type="ARBA" id="ARBA00022989"/>
    </source>
</evidence>
<keyword evidence="6 12" id="KW-0997">Cell inner membrane</keyword>
<keyword evidence="8 14" id="KW-0812">Transmembrane</keyword>
<dbReference type="InterPro" id="IPR003838">
    <property type="entry name" value="ABC3_permease_C"/>
</dbReference>
<evidence type="ECO:0000256" key="11">
    <source>
        <dbReference type="ARBA" id="ARBA00023306"/>
    </source>
</evidence>
<evidence type="ECO:0000256" key="5">
    <source>
        <dbReference type="ARBA" id="ARBA00022475"/>
    </source>
</evidence>
<gene>
    <name evidence="17" type="ORF">I6N98_03560</name>
</gene>
<evidence type="ECO:0000256" key="8">
    <source>
        <dbReference type="ARBA" id="ARBA00022692"/>
    </source>
</evidence>
<evidence type="ECO:0000256" key="10">
    <source>
        <dbReference type="ARBA" id="ARBA00023136"/>
    </source>
</evidence>
<evidence type="ECO:0000256" key="7">
    <source>
        <dbReference type="ARBA" id="ARBA00022618"/>
    </source>
</evidence>
<keyword evidence="18" id="KW-1185">Reference proteome</keyword>
<dbReference type="KEGG" id="snan:I6N98_03560"/>
<dbReference type="Gene3D" id="3.30.70.3040">
    <property type="match status" value="1"/>
</dbReference>
<dbReference type="InterPro" id="IPR004513">
    <property type="entry name" value="FtsX"/>
</dbReference>
<dbReference type="EMBL" id="CP066167">
    <property type="protein sequence ID" value="QQD20055.1"/>
    <property type="molecule type" value="Genomic_DNA"/>
</dbReference>
<keyword evidence="9 14" id="KW-1133">Transmembrane helix</keyword>
<evidence type="ECO:0000256" key="12">
    <source>
        <dbReference type="PIRNR" id="PIRNR003097"/>
    </source>
</evidence>
<evidence type="ECO:0000313" key="17">
    <source>
        <dbReference type="EMBL" id="QQD20055.1"/>
    </source>
</evidence>
<keyword evidence="5 12" id="KW-1003">Cell membrane</keyword>
<evidence type="ECO:0000259" key="16">
    <source>
        <dbReference type="Pfam" id="PF18075"/>
    </source>
</evidence>
<evidence type="ECO:0000313" key="18">
    <source>
        <dbReference type="Proteomes" id="UP000596063"/>
    </source>
</evidence>
<dbReference type="GO" id="GO:0051301">
    <property type="term" value="P:cell division"/>
    <property type="evidence" value="ECO:0007669"/>
    <property type="project" value="UniProtKB-KW"/>
</dbReference>
<comment type="subunit">
    <text evidence="3">Forms a membrane-associated complex with FtsE.</text>
</comment>
<feature type="compositionally biased region" description="Basic and acidic residues" evidence="13">
    <location>
        <begin position="25"/>
        <end position="34"/>
    </location>
</feature>
<name>A0A7T4R4B5_9GAMM</name>
<evidence type="ECO:0000256" key="4">
    <source>
        <dbReference type="ARBA" id="ARBA00021907"/>
    </source>
</evidence>
<feature type="transmembrane region" description="Helical" evidence="14">
    <location>
        <begin position="314"/>
        <end position="338"/>
    </location>
</feature>
<evidence type="ECO:0000256" key="3">
    <source>
        <dbReference type="ARBA" id="ARBA00011160"/>
    </source>
</evidence>
<comment type="function">
    <text evidence="12">Part of the ABC transporter FtsEX involved in cellular division.</text>
</comment>
<keyword evidence="11 12" id="KW-0131">Cell cycle</keyword>
<dbReference type="InterPro" id="IPR047590">
    <property type="entry name" value="FtsX_proteobact-type"/>
</dbReference>
<dbReference type="PANTHER" id="PTHR47755:SF1">
    <property type="entry name" value="CELL DIVISION PROTEIN FTSX"/>
    <property type="match status" value="1"/>
</dbReference>
<keyword evidence="7 12" id="KW-0132">Cell division</keyword>
<feature type="transmembrane region" description="Helical" evidence="14">
    <location>
        <begin position="70"/>
        <end position="93"/>
    </location>
</feature>
<dbReference type="Proteomes" id="UP000596063">
    <property type="component" value="Chromosome"/>
</dbReference>
<feature type="region of interest" description="Disordered" evidence="13">
    <location>
        <begin position="1"/>
        <end position="35"/>
    </location>
</feature>
<evidence type="ECO:0000256" key="6">
    <source>
        <dbReference type="ARBA" id="ARBA00022519"/>
    </source>
</evidence>
<dbReference type="NCBIfam" id="TIGR00439">
    <property type="entry name" value="FtsX_Gneg"/>
    <property type="match status" value="1"/>
</dbReference>
<evidence type="ECO:0000256" key="1">
    <source>
        <dbReference type="ARBA" id="ARBA00004429"/>
    </source>
</evidence>
<organism evidence="17 18">
    <name type="scientific">Spongiibacter nanhainus</name>
    <dbReference type="NCBI Taxonomy" id="2794344"/>
    <lineage>
        <taxon>Bacteria</taxon>
        <taxon>Pseudomonadati</taxon>
        <taxon>Pseudomonadota</taxon>
        <taxon>Gammaproteobacteria</taxon>
        <taxon>Cellvibrionales</taxon>
        <taxon>Spongiibacteraceae</taxon>
        <taxon>Spongiibacter</taxon>
    </lineage>
</organism>
<comment type="similarity">
    <text evidence="2 12">Belongs to the ABC-4 integral membrane protein family. FtsX subfamily.</text>
</comment>
<feature type="domain" description="FtsX extracellular" evidence="16">
    <location>
        <begin position="108"/>
        <end position="200"/>
    </location>
</feature>
<comment type="subcellular location">
    <subcellularLocation>
        <location evidence="1">Cell inner membrane</location>
        <topology evidence="1">Multi-pass membrane protein</topology>
    </subcellularLocation>
</comment>
<evidence type="ECO:0000256" key="13">
    <source>
        <dbReference type="SAM" id="MobiDB-lite"/>
    </source>
</evidence>
<evidence type="ECO:0000256" key="14">
    <source>
        <dbReference type="SAM" id="Phobius"/>
    </source>
</evidence>
<evidence type="ECO:0000259" key="15">
    <source>
        <dbReference type="Pfam" id="PF02687"/>
    </source>
</evidence>
<keyword evidence="10 12" id="KW-0472">Membrane</keyword>
<dbReference type="GO" id="GO:0032153">
    <property type="term" value="C:cell division site"/>
    <property type="evidence" value="ECO:0007669"/>
    <property type="project" value="TreeGrafter"/>
</dbReference>
<reference evidence="17 18" key="1">
    <citation type="submission" date="2020-12" db="EMBL/GenBank/DDBJ databases">
        <authorList>
            <person name="Shan Y."/>
        </authorList>
    </citation>
    <scope>NUCLEOTIDE SEQUENCE [LARGE SCALE GENOMIC DNA]</scope>
    <source>
        <strain evidence="18">csc3.9</strain>
    </source>
</reference>
<evidence type="ECO:0000256" key="2">
    <source>
        <dbReference type="ARBA" id="ARBA00007379"/>
    </source>
</evidence>
<dbReference type="InterPro" id="IPR040690">
    <property type="entry name" value="FtsX_ECD"/>
</dbReference>
<dbReference type="GO" id="GO:0005886">
    <property type="term" value="C:plasma membrane"/>
    <property type="evidence" value="ECO:0007669"/>
    <property type="project" value="UniProtKB-SubCell"/>
</dbReference>
<sequence>MSPNKRNAGATKRRSARAPSASRGAAKEARRDLAGARLHRTGLKDRLASYRSHHKQVALDSLRRLLRRPFASAMTSLVLAIAMALPAGLYVALNNLVAVSEGWEGASRVSVFLKMEIGSRQGKALRDQLAARDDIKDAVFISAEAALEEFRERSGFGEVLEQLDDNPLPGLIVITPASDAAADVDALQRDLSALPEADQVKLDMAWLQRLNQLTELARKMTLALAAMLGAGVLLILGNTIKLAIENRRDEILVVKLVGGTNAFVRRPFLYMGLWYGLAGGILGWLLVQGSLLWLRSTVAALSSLYDSDFSLMGLGLVDTLLMWVLAAGLGLLGAALVVGRELAAIEPR</sequence>
<feature type="transmembrane region" description="Helical" evidence="14">
    <location>
        <begin position="273"/>
        <end position="294"/>
    </location>
</feature>
<protein>
    <recommendedName>
        <fullName evidence="4 12">Cell division protein FtsX</fullName>
    </recommendedName>
</protein>
<proteinExistence type="inferred from homology"/>
<feature type="transmembrane region" description="Helical" evidence="14">
    <location>
        <begin position="220"/>
        <end position="240"/>
    </location>
</feature>
<dbReference type="PIRSF" id="PIRSF003097">
    <property type="entry name" value="FtsX"/>
    <property type="match status" value="1"/>
</dbReference>
<dbReference type="PANTHER" id="PTHR47755">
    <property type="entry name" value="CELL DIVISION PROTEIN FTSX"/>
    <property type="match status" value="1"/>
</dbReference>
<feature type="domain" description="ABC3 transporter permease C-terminal" evidence="15">
    <location>
        <begin position="224"/>
        <end position="335"/>
    </location>
</feature>
<dbReference type="Pfam" id="PF18075">
    <property type="entry name" value="FtsX_ECD"/>
    <property type="match status" value="1"/>
</dbReference>
<accession>A0A7T4R4B5</accession>
<dbReference type="AlphaFoldDB" id="A0A7T4R4B5"/>
<dbReference type="Pfam" id="PF02687">
    <property type="entry name" value="FtsX"/>
    <property type="match status" value="1"/>
</dbReference>